<dbReference type="EMBL" id="JACNJD010000267">
    <property type="protein sequence ID" value="MBC8178238.1"/>
    <property type="molecule type" value="Genomic_DNA"/>
</dbReference>
<reference evidence="1 2" key="1">
    <citation type="submission" date="2020-08" db="EMBL/GenBank/DDBJ databases">
        <title>Bridging the membrane lipid divide: bacteria of the FCB group superphylum have the potential to synthesize archaeal ether lipids.</title>
        <authorList>
            <person name="Villanueva L."/>
            <person name="Von Meijenfeldt F.A.B."/>
            <person name="Westbye A.B."/>
            <person name="Yadav S."/>
            <person name="Hopmans E.C."/>
            <person name="Dutilh B.E."/>
            <person name="Sinninghe Damste J.S."/>
        </authorList>
    </citation>
    <scope>NUCLEOTIDE SEQUENCE [LARGE SCALE GENOMIC DNA]</scope>
    <source>
        <strain evidence="1">NIOZ-UU27</strain>
    </source>
</reference>
<accession>A0A8J6T950</accession>
<protein>
    <submittedName>
        <fullName evidence="1">Uncharacterized protein</fullName>
    </submittedName>
</protein>
<evidence type="ECO:0000313" key="1">
    <source>
        <dbReference type="EMBL" id="MBC8178238.1"/>
    </source>
</evidence>
<organism evidence="1 2">
    <name type="scientific">Candidatus Desulfacyla euxinica</name>
    <dbReference type="NCBI Taxonomy" id="2841693"/>
    <lineage>
        <taxon>Bacteria</taxon>
        <taxon>Deltaproteobacteria</taxon>
        <taxon>Candidatus Desulfacyla</taxon>
    </lineage>
</organism>
<sequence>MKRNKNKAVPHFNSIDELTNYFDTHDMGEFYEQMPEADFEVDIKRRKYLFALDAEIARKLTEIAKARKITSEALVNAWLIEKIKEQTSSNQQI</sequence>
<proteinExistence type="predicted"/>
<dbReference type="Pfam" id="PF12441">
    <property type="entry name" value="CopG_antitoxin"/>
    <property type="match status" value="1"/>
</dbReference>
<dbReference type="Proteomes" id="UP000650524">
    <property type="component" value="Unassembled WGS sequence"/>
</dbReference>
<gene>
    <name evidence="1" type="ORF">H8E19_12610</name>
</gene>
<comment type="caution">
    <text evidence="1">The sequence shown here is derived from an EMBL/GenBank/DDBJ whole genome shotgun (WGS) entry which is preliminary data.</text>
</comment>
<dbReference type="InterPro" id="IPR022148">
    <property type="entry name" value="CopG_antitoxin"/>
</dbReference>
<evidence type="ECO:0000313" key="2">
    <source>
        <dbReference type="Proteomes" id="UP000650524"/>
    </source>
</evidence>
<name>A0A8J6T950_9DELT</name>
<dbReference type="AlphaFoldDB" id="A0A8J6T950"/>